<accession>A0A2T7CL07</accession>
<dbReference type="AlphaFoldDB" id="A0A2T7CL07"/>
<proteinExistence type="predicted"/>
<keyword evidence="1" id="KW-1133">Transmembrane helix</keyword>
<protein>
    <submittedName>
        <fullName evidence="2">Uncharacterized protein</fullName>
    </submittedName>
</protein>
<sequence length="159" mass="17425">MTPPPPPPPPPNCAWGWPCHAPSVGWAPLPREEEAVVCDPLPDLEAPPPPPREEEAVVWDPLPDLKVPPPPPAIPGATDERVVDCWAEPATSCTVINFLQVVLLTLWVGMIYAMVQYAWSNYHEKGWGIMVMLEFVIAIGVTPYFGIVAQVLDDVESSQ</sequence>
<organism evidence="2 3">
    <name type="scientific">Panicum hallii var. hallii</name>
    <dbReference type="NCBI Taxonomy" id="1504633"/>
    <lineage>
        <taxon>Eukaryota</taxon>
        <taxon>Viridiplantae</taxon>
        <taxon>Streptophyta</taxon>
        <taxon>Embryophyta</taxon>
        <taxon>Tracheophyta</taxon>
        <taxon>Spermatophyta</taxon>
        <taxon>Magnoliopsida</taxon>
        <taxon>Liliopsida</taxon>
        <taxon>Poales</taxon>
        <taxon>Poaceae</taxon>
        <taxon>PACMAD clade</taxon>
        <taxon>Panicoideae</taxon>
        <taxon>Panicodae</taxon>
        <taxon>Paniceae</taxon>
        <taxon>Panicinae</taxon>
        <taxon>Panicum</taxon>
        <taxon>Panicum sect. Panicum</taxon>
    </lineage>
</organism>
<reference evidence="2 3" key="1">
    <citation type="submission" date="2018-04" db="EMBL/GenBank/DDBJ databases">
        <title>WGS assembly of Panicum hallii var. hallii HAL2.</title>
        <authorList>
            <person name="Lovell J."/>
            <person name="Jenkins J."/>
            <person name="Lowry D."/>
            <person name="Mamidi S."/>
            <person name="Sreedasyam A."/>
            <person name="Weng X."/>
            <person name="Barry K."/>
            <person name="Bonette J."/>
            <person name="Campitelli B."/>
            <person name="Daum C."/>
            <person name="Gordon S."/>
            <person name="Gould B."/>
            <person name="Lipzen A."/>
            <person name="MacQueen A."/>
            <person name="Palacio-Mejia J."/>
            <person name="Plott C."/>
            <person name="Shakirov E."/>
            <person name="Shu S."/>
            <person name="Yoshinaga Y."/>
            <person name="Zane M."/>
            <person name="Rokhsar D."/>
            <person name="Grimwood J."/>
            <person name="Schmutz J."/>
            <person name="Juenger T."/>
        </authorList>
    </citation>
    <scope>NUCLEOTIDE SEQUENCE [LARGE SCALE GENOMIC DNA]</scope>
    <source>
        <strain evidence="3">cv. HAL2</strain>
    </source>
</reference>
<gene>
    <name evidence="2" type="ORF">GQ55_8G053900</name>
</gene>
<dbReference type="EMBL" id="CM009756">
    <property type="protein sequence ID" value="PUZ44011.1"/>
    <property type="molecule type" value="Genomic_DNA"/>
</dbReference>
<feature type="transmembrane region" description="Helical" evidence="1">
    <location>
        <begin position="95"/>
        <end position="115"/>
    </location>
</feature>
<dbReference type="Proteomes" id="UP000244336">
    <property type="component" value="Chromosome 8"/>
</dbReference>
<dbReference type="Gramene" id="PUZ44011">
    <property type="protein sequence ID" value="PUZ44011"/>
    <property type="gene ID" value="GQ55_8G053900"/>
</dbReference>
<keyword evidence="1" id="KW-0472">Membrane</keyword>
<evidence type="ECO:0000313" key="2">
    <source>
        <dbReference type="EMBL" id="PUZ44011.1"/>
    </source>
</evidence>
<evidence type="ECO:0000256" key="1">
    <source>
        <dbReference type="SAM" id="Phobius"/>
    </source>
</evidence>
<evidence type="ECO:0000313" key="3">
    <source>
        <dbReference type="Proteomes" id="UP000244336"/>
    </source>
</evidence>
<feature type="transmembrane region" description="Helical" evidence="1">
    <location>
        <begin position="127"/>
        <end position="152"/>
    </location>
</feature>
<keyword evidence="3" id="KW-1185">Reference proteome</keyword>
<keyword evidence="1" id="KW-0812">Transmembrane</keyword>
<name>A0A2T7CL07_9POAL</name>